<organism evidence="8 9">
    <name type="scientific">Rhodopseudomonas palustris</name>
    <dbReference type="NCBI Taxonomy" id="1076"/>
    <lineage>
        <taxon>Bacteria</taxon>
        <taxon>Pseudomonadati</taxon>
        <taxon>Pseudomonadota</taxon>
        <taxon>Alphaproteobacteria</taxon>
        <taxon>Hyphomicrobiales</taxon>
        <taxon>Nitrobacteraceae</taxon>
        <taxon>Rhodopseudomonas</taxon>
    </lineage>
</organism>
<evidence type="ECO:0000256" key="2">
    <source>
        <dbReference type="ARBA" id="ARBA00022679"/>
    </source>
</evidence>
<evidence type="ECO:0000313" key="9">
    <source>
        <dbReference type="Proteomes" id="UP000032515"/>
    </source>
</evidence>
<accession>A0A0D7DYY8</accession>
<gene>
    <name evidence="8" type="ORF">OO17_28115</name>
</gene>
<keyword evidence="2 6" id="KW-0808">Transferase</keyword>
<dbReference type="CDD" id="cd01164">
    <property type="entry name" value="FruK_PfkB_like"/>
    <property type="match status" value="1"/>
</dbReference>
<dbReference type="SUPFAM" id="SSF53613">
    <property type="entry name" value="Ribokinase-like"/>
    <property type="match status" value="1"/>
</dbReference>
<dbReference type="InterPro" id="IPR029056">
    <property type="entry name" value="Ribokinase-like"/>
</dbReference>
<dbReference type="OrthoDB" id="9801219at2"/>
<evidence type="ECO:0000256" key="6">
    <source>
        <dbReference type="PIRNR" id="PIRNR000535"/>
    </source>
</evidence>
<dbReference type="PATRIC" id="fig|1076.23.peg.2327"/>
<dbReference type="EMBL" id="JXXE01000726">
    <property type="protein sequence ID" value="KIZ33764.1"/>
    <property type="molecule type" value="Genomic_DNA"/>
</dbReference>
<proteinExistence type="inferred from homology"/>
<dbReference type="Gene3D" id="3.40.1190.20">
    <property type="match status" value="1"/>
</dbReference>
<dbReference type="InterPro" id="IPR011611">
    <property type="entry name" value="PfkB_dom"/>
</dbReference>
<dbReference type="InterPro" id="IPR002173">
    <property type="entry name" value="Carboh/pur_kinase_PfkB_CS"/>
</dbReference>
<dbReference type="InterPro" id="IPR017583">
    <property type="entry name" value="Tagatose/fructose_Pkinase"/>
</dbReference>
<evidence type="ECO:0000256" key="4">
    <source>
        <dbReference type="ARBA" id="ARBA00022777"/>
    </source>
</evidence>
<evidence type="ECO:0000259" key="7">
    <source>
        <dbReference type="Pfam" id="PF00294"/>
    </source>
</evidence>
<evidence type="ECO:0000256" key="3">
    <source>
        <dbReference type="ARBA" id="ARBA00022741"/>
    </source>
</evidence>
<feature type="domain" description="Carbohydrate kinase PfkB" evidence="7">
    <location>
        <begin position="13"/>
        <end position="294"/>
    </location>
</feature>
<keyword evidence="5" id="KW-0067">ATP-binding</keyword>
<dbReference type="PIRSF" id="PIRSF000535">
    <property type="entry name" value="1PFK/6PFK/LacC"/>
    <property type="match status" value="1"/>
</dbReference>
<dbReference type="PANTHER" id="PTHR46566:SF2">
    <property type="entry name" value="ATP-DEPENDENT 6-PHOSPHOFRUCTOKINASE ISOZYME 2"/>
    <property type="match status" value="1"/>
</dbReference>
<sequence length="312" mass="32955">MPHIVTVTPSPAIDASSSVEQLAPFSKLRCGPLIRHPGGGGINVARVIRRLGGDVLAIYPTGGMTGDLLHDLIRREGIQSLEIPIAAETRENFTVFEISTRRQFRFVVPGAELTEAEWTQLIPAASARPAPAFIIASGSLPPGVPHDFFAQLARAGKAQGSKVIVDSSGVPLTAALDQGVYLIKPSLSEFQHLTGVTSDDQGALIAAGRDLIDQGRVEMVALSMGPNGALLITRDYALRAEALPIAAESVVGAGDSFLGALIWSLTCRDDLETALRYGIAAGSAALLNPGTELSRLDDVQRFFAQTSVRRIG</sequence>
<dbReference type="PROSITE" id="PS00584">
    <property type="entry name" value="PFKB_KINASES_2"/>
    <property type="match status" value="1"/>
</dbReference>
<dbReference type="RefSeq" id="WP_044418285.1">
    <property type="nucleotide sequence ID" value="NZ_JXXE01000726.1"/>
</dbReference>
<dbReference type="Pfam" id="PF00294">
    <property type="entry name" value="PfkB"/>
    <property type="match status" value="1"/>
</dbReference>
<dbReference type="GO" id="GO:0005829">
    <property type="term" value="C:cytosol"/>
    <property type="evidence" value="ECO:0007669"/>
    <property type="project" value="TreeGrafter"/>
</dbReference>
<comment type="similarity">
    <text evidence="1 6">Belongs to the carbohydrate kinase PfkB family.</text>
</comment>
<evidence type="ECO:0000256" key="5">
    <source>
        <dbReference type="ARBA" id="ARBA00022840"/>
    </source>
</evidence>
<protein>
    <recommendedName>
        <fullName evidence="6">Phosphofructokinase</fullName>
    </recommendedName>
</protein>
<reference evidence="8 9" key="1">
    <citation type="submission" date="2014-11" db="EMBL/GenBank/DDBJ databases">
        <title>Genomics and ecophysiology of heterotrophic nitrogen fixing bacteria isolated from estuarine surface water.</title>
        <authorList>
            <person name="Bentzon-Tilia M."/>
            <person name="Severin I."/>
            <person name="Hansen L.H."/>
            <person name="Riemann L."/>
        </authorList>
    </citation>
    <scope>NUCLEOTIDE SEQUENCE [LARGE SCALE GENOMIC DNA]</scope>
    <source>
        <strain evidence="8 9">BAL398</strain>
    </source>
</reference>
<dbReference type="PANTHER" id="PTHR46566">
    <property type="entry name" value="1-PHOSPHOFRUCTOKINASE-RELATED"/>
    <property type="match status" value="1"/>
</dbReference>
<dbReference type="GO" id="GO:0005524">
    <property type="term" value="F:ATP binding"/>
    <property type="evidence" value="ECO:0007669"/>
    <property type="project" value="UniProtKB-KW"/>
</dbReference>
<dbReference type="PROSITE" id="PS00583">
    <property type="entry name" value="PFKB_KINASES_1"/>
    <property type="match status" value="1"/>
</dbReference>
<name>A0A0D7DYY8_RHOPL</name>
<evidence type="ECO:0000313" key="8">
    <source>
        <dbReference type="EMBL" id="KIZ33764.1"/>
    </source>
</evidence>
<dbReference type="GO" id="GO:0003872">
    <property type="term" value="F:6-phosphofructokinase activity"/>
    <property type="evidence" value="ECO:0007669"/>
    <property type="project" value="TreeGrafter"/>
</dbReference>
<keyword evidence="4 8" id="KW-0418">Kinase</keyword>
<keyword evidence="3" id="KW-0547">Nucleotide-binding</keyword>
<dbReference type="Proteomes" id="UP000032515">
    <property type="component" value="Unassembled WGS sequence"/>
</dbReference>
<comment type="caution">
    <text evidence="8">The sequence shown here is derived from an EMBL/GenBank/DDBJ whole genome shotgun (WGS) entry which is preliminary data.</text>
</comment>
<dbReference type="FunFam" id="3.40.1190.20:FF:000001">
    <property type="entry name" value="Phosphofructokinase"/>
    <property type="match status" value="1"/>
</dbReference>
<dbReference type="NCBIfam" id="TIGR03168">
    <property type="entry name" value="1-PFK"/>
    <property type="match status" value="1"/>
</dbReference>
<dbReference type="AlphaFoldDB" id="A0A0D7DYY8"/>
<evidence type="ECO:0000256" key="1">
    <source>
        <dbReference type="ARBA" id="ARBA00010688"/>
    </source>
</evidence>